<evidence type="ECO:0000256" key="1">
    <source>
        <dbReference type="SAM" id="Phobius"/>
    </source>
</evidence>
<feature type="transmembrane region" description="Helical" evidence="1">
    <location>
        <begin position="987"/>
        <end position="1010"/>
    </location>
</feature>
<protein>
    <submittedName>
        <fullName evidence="2">MMPL family transporter</fullName>
    </submittedName>
</protein>
<dbReference type="Gene3D" id="3.30.70.1440">
    <property type="entry name" value="Multidrug efflux transporter AcrB pore domain"/>
    <property type="match status" value="1"/>
</dbReference>
<dbReference type="InterPro" id="IPR001036">
    <property type="entry name" value="Acrflvin-R"/>
</dbReference>
<keyword evidence="1" id="KW-1133">Transmembrane helix</keyword>
<dbReference type="Gene3D" id="3.30.70.1430">
    <property type="entry name" value="Multidrug efflux transporter AcrB pore domain"/>
    <property type="match status" value="2"/>
</dbReference>
<dbReference type="Gene3D" id="3.30.2090.10">
    <property type="entry name" value="Multidrug efflux transporter AcrB TolC docking domain, DN and DC subdomains"/>
    <property type="match status" value="2"/>
</dbReference>
<dbReference type="RefSeq" id="WP_160554156.1">
    <property type="nucleotide sequence ID" value="NZ_CP047650.1"/>
</dbReference>
<feature type="transmembrane region" description="Helical" evidence="1">
    <location>
        <begin position="959"/>
        <end position="981"/>
    </location>
</feature>
<dbReference type="InterPro" id="IPR027463">
    <property type="entry name" value="AcrB_DN_DC_subdom"/>
</dbReference>
<feature type="transmembrane region" description="Helical" evidence="1">
    <location>
        <begin position="359"/>
        <end position="379"/>
    </location>
</feature>
<feature type="transmembrane region" description="Helical" evidence="1">
    <location>
        <begin position="472"/>
        <end position="496"/>
    </location>
</feature>
<name>A0A857JCE1_9BURK</name>
<feature type="transmembrane region" description="Helical" evidence="1">
    <location>
        <begin position="446"/>
        <end position="466"/>
    </location>
</feature>
<evidence type="ECO:0000313" key="3">
    <source>
        <dbReference type="Proteomes" id="UP000464787"/>
    </source>
</evidence>
<sequence length="1030" mass="109339">MKHDSNWFHRHRRSLLFLLAMLAVAGGITGWKLPVSLFPTVQFPRVQLSVDAGDRPAGQMELQVTRPIEAAVRGVPGVLNLRSSTSRGTADVSINFGWGTDMVSATLQVNAAVAQIQAQLPPATRITARRMDPTIFPIIAYSLTSDTVSPTALRDLASFQLAPLLSGIPGVAAAQVQGGAIEEVRVTADPQRLQGHGLAMDDVAKALASANVLNAAGRLEDHYKLYLVLSDTRFAGLEDVRQTVLASGPNGIVRLDDVARVERSVRPEWLRVTADGKDAVLLSIRQQPGSNSVQIAADVQQALNSGAAKLPAGVKIANWYDQSVLVTAAAGSVRDAILIGVALAAVVLLVFLRNLRVTLIAVLVVPTVLAITVVLLGLLGMSFNIMTLGGMAAAVGLVIDDAIVMIEHIERRLADAPEQDGGAESVTERIARAAAEFLRPLAGSSAATLVVFAPLAFLSGVTGAFFKALSLTMAASLLISFLISWLAVPLLAQFLLRRPQHAKQDGLTRRFRIAYRRWLPTCLARPWPVLLCAALLVGVGGFAWKQVGSGFMPAMDEGGFILDFRTPPGTSLTETDRLLRQVEAIVMATPEVDTFSRRTATGLGGGLSEANQGDFFIRLKSGQRRPVQDVMQEVRAQVESQVPGVSIELAQLMEDLIGDLTAVPQPVEVKLFAPDPTVLPAAARKVAGLLGRIDGVVGVRNGINPAGDALSVTVDRVKAAAEGLDPDVVGRALQTYLAGSVATSYAQGNKMVDVRLWTPPGQRATDTQLAALTVRTADGHLVPLGRVASFSRQLGQPQITRENLKPVIAVTGRIEGRDLGSVIADVKAAIDAPGVLAGGVYYELGGTYAQQQSAFSGLIAVFAAAALLVFLLLLFLYESFRLAIAILLTSLVSVSAVFIGLWLTGTELNISAMMGMTMVIGIVTEVAIFYFSEQQERQQAGATLRASLVQAGRLRARPIAMTTLAAMLTLLPLALAIGTGSEMQQPLAIAIISGLLVQLPLVLFFMPVLFHAMAGRSDPDSAPHDAHRTT</sequence>
<feature type="transmembrane region" description="Helical" evidence="1">
    <location>
        <begin position="882"/>
        <end position="904"/>
    </location>
</feature>
<evidence type="ECO:0000313" key="2">
    <source>
        <dbReference type="EMBL" id="QHJ00346.1"/>
    </source>
</evidence>
<dbReference type="EMBL" id="CP047650">
    <property type="protein sequence ID" value="QHJ00346.1"/>
    <property type="molecule type" value="Genomic_DNA"/>
</dbReference>
<feature type="transmembrane region" description="Helical" evidence="1">
    <location>
        <begin position="910"/>
        <end position="931"/>
    </location>
</feature>
<gene>
    <name evidence="2" type="ORF">GT347_21610</name>
</gene>
<dbReference type="Proteomes" id="UP000464787">
    <property type="component" value="Chromosome"/>
</dbReference>
<dbReference type="SUPFAM" id="SSF82714">
    <property type="entry name" value="Multidrug efflux transporter AcrB TolC docking domain, DN and DC subdomains"/>
    <property type="match status" value="2"/>
</dbReference>
<dbReference type="GO" id="GO:0042910">
    <property type="term" value="F:xenobiotic transmembrane transporter activity"/>
    <property type="evidence" value="ECO:0007669"/>
    <property type="project" value="TreeGrafter"/>
</dbReference>
<proteinExistence type="predicted"/>
<dbReference type="SUPFAM" id="SSF82866">
    <property type="entry name" value="Multidrug efflux transporter AcrB transmembrane domain"/>
    <property type="match status" value="2"/>
</dbReference>
<dbReference type="PANTHER" id="PTHR32063:SF0">
    <property type="entry name" value="SWARMING MOTILITY PROTEIN SWRC"/>
    <property type="match status" value="1"/>
</dbReference>
<dbReference type="PANTHER" id="PTHR32063">
    <property type="match status" value="1"/>
</dbReference>
<keyword evidence="1" id="KW-0472">Membrane</keyword>
<feature type="transmembrane region" description="Helical" evidence="1">
    <location>
        <begin position="517"/>
        <end position="544"/>
    </location>
</feature>
<feature type="transmembrane region" description="Helical" evidence="1">
    <location>
        <begin position="854"/>
        <end position="875"/>
    </location>
</feature>
<dbReference type="AlphaFoldDB" id="A0A857JCE1"/>
<accession>A0A857JCE1</accession>
<dbReference type="Gene3D" id="3.30.70.1320">
    <property type="entry name" value="Multidrug efflux transporter AcrB pore domain like"/>
    <property type="match status" value="1"/>
</dbReference>
<feature type="transmembrane region" description="Helical" evidence="1">
    <location>
        <begin position="385"/>
        <end position="406"/>
    </location>
</feature>
<reference evidence="2 3" key="1">
    <citation type="submission" date="2020-01" db="EMBL/GenBank/DDBJ databases">
        <title>Genome sequencing of strain KACC 21265.</title>
        <authorList>
            <person name="Heo J."/>
            <person name="Kim S.-J."/>
            <person name="Kim J.-S."/>
            <person name="Hong S.-B."/>
            <person name="Kwon S.-W."/>
        </authorList>
    </citation>
    <scope>NUCLEOTIDE SEQUENCE [LARGE SCALE GENOMIC DNA]</scope>
    <source>
        <strain evidence="2 3">KACC 21265</strain>
    </source>
</reference>
<dbReference type="SUPFAM" id="SSF82693">
    <property type="entry name" value="Multidrug efflux transporter AcrB pore domain, PN1, PN2, PC1 and PC2 subdomains"/>
    <property type="match status" value="3"/>
</dbReference>
<dbReference type="PRINTS" id="PR00702">
    <property type="entry name" value="ACRIFLAVINRP"/>
</dbReference>
<dbReference type="GO" id="GO:0005886">
    <property type="term" value="C:plasma membrane"/>
    <property type="evidence" value="ECO:0007669"/>
    <property type="project" value="TreeGrafter"/>
</dbReference>
<keyword evidence="3" id="KW-1185">Reference proteome</keyword>
<keyword evidence="1" id="KW-0812">Transmembrane</keyword>
<feature type="transmembrane region" description="Helical" evidence="1">
    <location>
        <begin position="336"/>
        <end position="352"/>
    </location>
</feature>
<dbReference type="Gene3D" id="1.20.1640.10">
    <property type="entry name" value="Multidrug efflux transporter AcrB transmembrane domain"/>
    <property type="match status" value="2"/>
</dbReference>
<dbReference type="KEGG" id="xyk:GT347_21610"/>
<organism evidence="2 3">
    <name type="scientific">Xylophilus rhododendri</name>
    <dbReference type="NCBI Taxonomy" id="2697032"/>
    <lineage>
        <taxon>Bacteria</taxon>
        <taxon>Pseudomonadati</taxon>
        <taxon>Pseudomonadota</taxon>
        <taxon>Betaproteobacteria</taxon>
        <taxon>Burkholderiales</taxon>
        <taxon>Xylophilus</taxon>
    </lineage>
</organism>
<dbReference type="Pfam" id="PF00873">
    <property type="entry name" value="ACR_tran"/>
    <property type="match status" value="1"/>
</dbReference>